<dbReference type="SUPFAM" id="SSF88697">
    <property type="entry name" value="PUA domain-like"/>
    <property type="match status" value="1"/>
</dbReference>
<comment type="subunit">
    <text evidence="8">Interacts with pre-ribosome complex.</text>
</comment>
<comment type="similarity">
    <text evidence="3 8">Belongs to the NIP7 family.</text>
</comment>
<name>A0A7R9R0A3_9ACAR</name>
<sequence>MRPLTDDETVVLFEKLTKYIGDNVRLLITRPDGVYCFRLHSDRVFYCSENMIKLASNISRDNLISFGTCFGKFTKSKKFRLHMTALDFLAPYAKHKVWLKPNAEQQFLYGNHVLKSGLGRITEGTPQYQGVIVYSMNDLPLGFGATAKSALDCRNADPMTIVMFHQSDIGEYLRNEDNLV</sequence>
<dbReference type="OrthoDB" id="27490at2759"/>
<dbReference type="InterPro" id="IPR015947">
    <property type="entry name" value="PUA-like_sf"/>
</dbReference>
<dbReference type="Pfam" id="PF03657">
    <property type="entry name" value="UPF0113"/>
    <property type="match status" value="1"/>
</dbReference>
<evidence type="ECO:0000256" key="4">
    <source>
        <dbReference type="ARBA" id="ARBA00018162"/>
    </source>
</evidence>
<dbReference type="InterPro" id="IPR040598">
    <property type="entry name" value="NIP7_N"/>
</dbReference>
<evidence type="ECO:0000256" key="2">
    <source>
        <dbReference type="ARBA" id="ARBA00004604"/>
    </source>
</evidence>
<reference evidence="10" key="1">
    <citation type="submission" date="2020-11" db="EMBL/GenBank/DDBJ databases">
        <authorList>
            <person name="Tran Van P."/>
        </authorList>
    </citation>
    <scope>NUCLEOTIDE SEQUENCE</scope>
</reference>
<dbReference type="EMBL" id="OC948592">
    <property type="protein sequence ID" value="CAD7663661.1"/>
    <property type="molecule type" value="Genomic_DNA"/>
</dbReference>
<dbReference type="PIRSF" id="PIRSF017190">
    <property type="entry name" value="Rbsml_synth_fac_NIP7"/>
    <property type="match status" value="1"/>
</dbReference>
<dbReference type="InterPro" id="IPR002478">
    <property type="entry name" value="PUA"/>
</dbReference>
<dbReference type="FunFam" id="2.30.130.10:FF:000002">
    <property type="entry name" value="60S ribosome subunit biogenesis protein NIP7 homolog"/>
    <property type="match status" value="1"/>
</dbReference>
<keyword evidence="6 8" id="KW-0694">RNA-binding</keyword>
<dbReference type="GO" id="GO:0005730">
    <property type="term" value="C:nucleolus"/>
    <property type="evidence" value="ECO:0007669"/>
    <property type="project" value="UniProtKB-SubCell"/>
</dbReference>
<evidence type="ECO:0000256" key="3">
    <source>
        <dbReference type="ARBA" id="ARBA00009895"/>
    </source>
</evidence>
<dbReference type="GO" id="GO:0003723">
    <property type="term" value="F:RNA binding"/>
    <property type="evidence" value="ECO:0007669"/>
    <property type="project" value="UniProtKB-KW"/>
</dbReference>
<feature type="domain" description="PUA" evidence="9">
    <location>
        <begin position="95"/>
        <end position="170"/>
    </location>
</feature>
<dbReference type="Pfam" id="PF17833">
    <property type="entry name" value="pre-PUA_NIP7"/>
    <property type="match status" value="1"/>
</dbReference>
<comment type="subcellular location">
    <subcellularLocation>
        <location evidence="2">Nucleus</location>
        <location evidence="2">Nucleolus</location>
    </subcellularLocation>
</comment>
<dbReference type="Proteomes" id="UP000728032">
    <property type="component" value="Unassembled WGS sequence"/>
</dbReference>
<keyword evidence="7 8" id="KW-0539">Nucleus</keyword>
<dbReference type="PROSITE" id="PS50890">
    <property type="entry name" value="PUA"/>
    <property type="match status" value="1"/>
</dbReference>
<proteinExistence type="inferred from homology"/>
<dbReference type="PANTHER" id="PTHR23415">
    <property type="entry name" value="CYCLIN-DEPENDENT KINASES REGULATORY SUBUNIT/60S RIBOSOME SUBUNIT BIOGENESIS PROTEIN NIP7"/>
    <property type="match status" value="1"/>
</dbReference>
<dbReference type="GO" id="GO:0042255">
    <property type="term" value="P:ribosome assembly"/>
    <property type="evidence" value="ECO:0007669"/>
    <property type="project" value="InterPro"/>
</dbReference>
<dbReference type="InterPro" id="IPR036974">
    <property type="entry name" value="PUA_sf"/>
</dbReference>
<dbReference type="SUPFAM" id="SSF88802">
    <property type="entry name" value="Pre-PUA domain"/>
    <property type="match status" value="1"/>
</dbReference>
<dbReference type="CDD" id="cd21146">
    <property type="entry name" value="Nip7_N_euk"/>
    <property type="match status" value="1"/>
</dbReference>
<organism evidence="10">
    <name type="scientific">Oppiella nova</name>
    <dbReference type="NCBI Taxonomy" id="334625"/>
    <lineage>
        <taxon>Eukaryota</taxon>
        <taxon>Metazoa</taxon>
        <taxon>Ecdysozoa</taxon>
        <taxon>Arthropoda</taxon>
        <taxon>Chelicerata</taxon>
        <taxon>Arachnida</taxon>
        <taxon>Acari</taxon>
        <taxon>Acariformes</taxon>
        <taxon>Sarcoptiformes</taxon>
        <taxon>Oribatida</taxon>
        <taxon>Brachypylina</taxon>
        <taxon>Oppioidea</taxon>
        <taxon>Oppiidae</taxon>
        <taxon>Oppiella</taxon>
    </lineage>
</organism>
<dbReference type="SMART" id="SM00359">
    <property type="entry name" value="PUA"/>
    <property type="match status" value="1"/>
</dbReference>
<dbReference type="InterPro" id="IPR005155">
    <property type="entry name" value="UPF0113_PUA"/>
</dbReference>
<evidence type="ECO:0000256" key="6">
    <source>
        <dbReference type="ARBA" id="ARBA00022884"/>
    </source>
</evidence>
<dbReference type="Gene3D" id="2.30.130.10">
    <property type="entry name" value="PUA domain"/>
    <property type="match status" value="1"/>
</dbReference>
<evidence type="ECO:0000313" key="10">
    <source>
        <dbReference type="EMBL" id="CAD7663661.1"/>
    </source>
</evidence>
<dbReference type="FunFam" id="3.10.450.220:FF:000001">
    <property type="entry name" value="60S ribosome subunit biogenesis protein NIP7 homolog"/>
    <property type="match status" value="1"/>
</dbReference>
<evidence type="ECO:0000256" key="8">
    <source>
        <dbReference type="PIRNR" id="PIRNR017190"/>
    </source>
</evidence>
<protein>
    <recommendedName>
        <fullName evidence="4 8">60S ribosome subunit biogenesis protein NIP7 homolog</fullName>
    </recommendedName>
</protein>
<dbReference type="EMBL" id="CAJPVJ010033767">
    <property type="protein sequence ID" value="CAG2180798.1"/>
    <property type="molecule type" value="Genomic_DNA"/>
</dbReference>
<accession>A0A7R9R0A3</accession>
<dbReference type="CDD" id="cd21151">
    <property type="entry name" value="PUA_Nip7-like"/>
    <property type="match status" value="1"/>
</dbReference>
<evidence type="ECO:0000313" key="11">
    <source>
        <dbReference type="Proteomes" id="UP000728032"/>
    </source>
</evidence>
<evidence type="ECO:0000256" key="1">
    <source>
        <dbReference type="ARBA" id="ARBA00004087"/>
    </source>
</evidence>
<keyword evidence="11" id="KW-1185">Reference proteome</keyword>
<dbReference type="InterPro" id="IPR055359">
    <property type="entry name" value="Nip7_N_euk"/>
</dbReference>
<dbReference type="AlphaFoldDB" id="A0A7R9R0A3"/>
<evidence type="ECO:0000259" key="9">
    <source>
        <dbReference type="SMART" id="SM00359"/>
    </source>
</evidence>
<dbReference type="Gene3D" id="3.10.450.220">
    <property type="match status" value="1"/>
</dbReference>
<dbReference type="InterPro" id="IPR016686">
    <property type="entry name" value="Ribosomal_synth_fac_NIP7"/>
</dbReference>
<evidence type="ECO:0000256" key="5">
    <source>
        <dbReference type="ARBA" id="ARBA00022517"/>
    </source>
</evidence>
<gene>
    <name evidence="10" type="ORF">ONB1V03_LOCUS20219</name>
</gene>
<evidence type="ECO:0000256" key="7">
    <source>
        <dbReference type="ARBA" id="ARBA00023242"/>
    </source>
</evidence>
<keyword evidence="5 8" id="KW-0690">Ribosome biogenesis</keyword>
<comment type="function">
    <text evidence="1 8">Required for proper 34S pre-rRNA processing and 60S ribosome subunit assembly.</text>
</comment>